<feature type="site" description="Important for substrate specificity" evidence="3">
    <location>
        <position position="10"/>
    </location>
</feature>
<keyword evidence="3" id="KW-0963">Cytoplasm</keyword>
<reference evidence="5" key="1">
    <citation type="submission" date="2012-06" db="EMBL/GenBank/DDBJ databases">
        <title>Complete sequence of Desulfitobacterium dehalogenans ATCC 51507.</title>
        <authorList>
            <person name="Lucas S."/>
            <person name="Han J."/>
            <person name="Lapidus A."/>
            <person name="Cheng J.-F."/>
            <person name="Goodwin L."/>
            <person name="Pitluck S."/>
            <person name="Peters L."/>
            <person name="Ovchinnikova G."/>
            <person name="Teshima H."/>
            <person name="Detter J.C."/>
            <person name="Han C."/>
            <person name="Tapia R."/>
            <person name="Land M."/>
            <person name="Hauser L."/>
            <person name="Kyrpides N."/>
            <person name="Ivanova N."/>
            <person name="Pagani I."/>
            <person name="Kruse T."/>
            <person name="de Vos W.M."/>
            <person name="Smidt H."/>
            <person name="Woyke T."/>
        </authorList>
    </citation>
    <scope>NUCLEOTIDE SEQUENCE [LARGE SCALE GENOMIC DNA]</scope>
    <source>
        <strain evidence="5">ATCC 51507 / DSM 9161 / JW/IU-DC1</strain>
    </source>
</reference>
<dbReference type="Pfam" id="PF02545">
    <property type="entry name" value="Maf"/>
    <property type="match status" value="1"/>
</dbReference>
<feature type="site" description="Important for substrate specificity" evidence="3">
    <location>
        <position position="74"/>
    </location>
</feature>
<comment type="catalytic activity">
    <reaction evidence="3">
        <text>dTTP + H2O = dTMP + diphosphate + H(+)</text>
        <dbReference type="Rhea" id="RHEA:28534"/>
        <dbReference type="ChEBI" id="CHEBI:15377"/>
        <dbReference type="ChEBI" id="CHEBI:15378"/>
        <dbReference type="ChEBI" id="CHEBI:33019"/>
        <dbReference type="ChEBI" id="CHEBI:37568"/>
        <dbReference type="ChEBI" id="CHEBI:63528"/>
        <dbReference type="EC" id="3.6.1.9"/>
    </reaction>
</comment>
<dbReference type="PANTHER" id="PTHR43213">
    <property type="entry name" value="BIFUNCTIONAL DTTP/UTP PYROPHOSPHATASE/METHYLTRANSFERASE PROTEIN-RELATED"/>
    <property type="match status" value="1"/>
</dbReference>
<feature type="active site" description="Proton acceptor" evidence="3">
    <location>
        <position position="73"/>
    </location>
</feature>
<dbReference type="PANTHER" id="PTHR43213:SF5">
    <property type="entry name" value="BIFUNCTIONAL DTTP_UTP PYROPHOSPHATASE_METHYLTRANSFERASE PROTEIN-RELATED"/>
    <property type="match status" value="1"/>
</dbReference>
<keyword evidence="3" id="KW-0546">Nucleotide metabolism</keyword>
<dbReference type="GO" id="GO:0005737">
    <property type="term" value="C:cytoplasm"/>
    <property type="evidence" value="ECO:0007669"/>
    <property type="project" value="UniProtKB-SubCell"/>
</dbReference>
<comment type="similarity">
    <text evidence="3">Belongs to the Maf family. YhdE subfamily.</text>
</comment>
<name>I4ADG5_DESDJ</name>
<gene>
    <name evidence="4" type="ordered locus">Desde_3727</name>
</gene>
<dbReference type="GO" id="GO:0036218">
    <property type="term" value="F:dTTP diphosphatase activity"/>
    <property type="evidence" value="ECO:0007669"/>
    <property type="project" value="RHEA"/>
</dbReference>
<dbReference type="PIRSF" id="PIRSF006305">
    <property type="entry name" value="Maf"/>
    <property type="match status" value="1"/>
</dbReference>
<dbReference type="KEGG" id="ddh:Desde_3727"/>
<dbReference type="EMBL" id="CP003348">
    <property type="protein sequence ID" value="AFM02000.1"/>
    <property type="molecule type" value="Genomic_DNA"/>
</dbReference>
<dbReference type="Proteomes" id="UP000006053">
    <property type="component" value="Chromosome"/>
</dbReference>
<evidence type="ECO:0000256" key="1">
    <source>
        <dbReference type="ARBA" id="ARBA00001968"/>
    </source>
</evidence>
<dbReference type="EC" id="3.6.1.9" evidence="3"/>
<dbReference type="InterPro" id="IPR003697">
    <property type="entry name" value="Maf-like"/>
</dbReference>
<comment type="function">
    <text evidence="3">Nucleoside triphosphate pyrophosphatase that hydrolyzes dTTP and UTP. May have a dual role in cell division arrest and in preventing the incorporation of modified nucleotides into cellular nucleic acids.</text>
</comment>
<comment type="cofactor">
    <cofactor evidence="1 3">
        <name>a divalent metal cation</name>
        <dbReference type="ChEBI" id="CHEBI:60240"/>
    </cofactor>
</comment>
<evidence type="ECO:0000256" key="2">
    <source>
        <dbReference type="ARBA" id="ARBA00022801"/>
    </source>
</evidence>
<dbReference type="STRING" id="756499.Desde_3727"/>
<dbReference type="AlphaFoldDB" id="I4ADG5"/>
<dbReference type="OrthoDB" id="9807767at2"/>
<dbReference type="InterPro" id="IPR029001">
    <property type="entry name" value="ITPase-like_fam"/>
</dbReference>
<dbReference type="SUPFAM" id="SSF52972">
    <property type="entry name" value="ITPase-like"/>
    <property type="match status" value="1"/>
</dbReference>
<dbReference type="Gene3D" id="3.90.950.10">
    <property type="match status" value="1"/>
</dbReference>
<comment type="catalytic activity">
    <reaction evidence="3">
        <text>UTP + H2O = UMP + diphosphate + H(+)</text>
        <dbReference type="Rhea" id="RHEA:29395"/>
        <dbReference type="ChEBI" id="CHEBI:15377"/>
        <dbReference type="ChEBI" id="CHEBI:15378"/>
        <dbReference type="ChEBI" id="CHEBI:33019"/>
        <dbReference type="ChEBI" id="CHEBI:46398"/>
        <dbReference type="ChEBI" id="CHEBI:57865"/>
        <dbReference type="EC" id="3.6.1.9"/>
    </reaction>
</comment>
<dbReference type="CDD" id="cd00555">
    <property type="entry name" value="Maf"/>
    <property type="match status" value="1"/>
</dbReference>
<feature type="site" description="Important for substrate specificity" evidence="3">
    <location>
        <position position="157"/>
    </location>
</feature>
<dbReference type="NCBIfam" id="TIGR00172">
    <property type="entry name" value="maf"/>
    <property type="match status" value="1"/>
</dbReference>
<reference evidence="4 5" key="2">
    <citation type="journal article" date="2015" name="J. Bacteriol.">
        <title>Genomic, proteomic, and biochemical analysis of the organohalide respiratory pathway in Desulfitobacterium dehalogenans.</title>
        <authorList>
            <person name="Kruse T."/>
            <person name="van de Pas B.A."/>
            <person name="Atteia A."/>
            <person name="Krab K."/>
            <person name="Hagen W.R."/>
            <person name="Goodwin L."/>
            <person name="Chain P."/>
            <person name="Boeren S."/>
            <person name="Maphosa F."/>
            <person name="Schraa G."/>
            <person name="de Vos W.M."/>
            <person name="van der Oost J."/>
            <person name="Smidt H."/>
            <person name="Stams A.J."/>
        </authorList>
    </citation>
    <scope>NUCLEOTIDE SEQUENCE [LARGE SCALE GENOMIC DNA]</scope>
    <source>
        <strain evidence="5">ATCC 51507 / DSM 9161 / JW/IU-DC1</strain>
    </source>
</reference>
<dbReference type="HAMAP" id="MF_00528">
    <property type="entry name" value="Maf"/>
    <property type="match status" value="1"/>
</dbReference>
<dbReference type="GO" id="GO:0036221">
    <property type="term" value="F:UTP diphosphatase activity"/>
    <property type="evidence" value="ECO:0007669"/>
    <property type="project" value="RHEA"/>
</dbReference>
<comment type="subcellular location">
    <subcellularLocation>
        <location evidence="3">Cytoplasm</location>
    </subcellularLocation>
</comment>
<protein>
    <recommendedName>
        <fullName evidence="3">dTTP/UTP pyrophosphatase</fullName>
        <shortName evidence="3">dTTPase/UTPase</shortName>
        <ecNumber evidence="3">3.6.1.9</ecNumber>
    </recommendedName>
    <alternativeName>
        <fullName evidence="3">Nucleoside triphosphate pyrophosphatase</fullName>
    </alternativeName>
    <alternativeName>
        <fullName evidence="3">Nucleotide pyrophosphatase</fullName>
        <shortName evidence="3">Nucleotide PPase</shortName>
    </alternativeName>
</protein>
<comment type="caution">
    <text evidence="3">Lacks conserved residue(s) required for the propagation of feature annotation.</text>
</comment>
<proteinExistence type="inferred from homology"/>
<sequence length="218" mass="23119">MLVLASASPRRGMLLKEGGFSFVRVEADVSEVLSQGVSPESAVKELALRKALAGLNHWLDRGGSMEDIILGADTIVVLDHQILGKPKDAEEAEDMLTALSGRAHDVYTGVALINGAGRQECGAVRTAVAFRSLTHEEILEYIATGEPMDKAGSYGIQGLGARLVDNYQGSLSNVIGLPMEYVKERLSVWGMGLGDIALHEVKDGLSPVEGSSRGITTS</sequence>
<organism evidence="4 5">
    <name type="scientific">Desulfitobacterium dehalogenans (strain ATCC 51507 / DSM 9161 / JW/IU-DC1)</name>
    <dbReference type="NCBI Taxonomy" id="756499"/>
    <lineage>
        <taxon>Bacteria</taxon>
        <taxon>Bacillati</taxon>
        <taxon>Bacillota</taxon>
        <taxon>Clostridia</taxon>
        <taxon>Eubacteriales</taxon>
        <taxon>Desulfitobacteriaceae</taxon>
        <taxon>Desulfitobacterium</taxon>
    </lineage>
</organism>
<evidence type="ECO:0000313" key="4">
    <source>
        <dbReference type="EMBL" id="AFM02000.1"/>
    </source>
</evidence>
<dbReference type="RefSeq" id="WP_014795472.1">
    <property type="nucleotide sequence ID" value="NC_018017.1"/>
</dbReference>
<keyword evidence="2 3" id="KW-0378">Hydrolase</keyword>
<accession>I4ADG5</accession>
<dbReference type="GO" id="GO:0009117">
    <property type="term" value="P:nucleotide metabolic process"/>
    <property type="evidence" value="ECO:0007669"/>
    <property type="project" value="UniProtKB-KW"/>
</dbReference>
<dbReference type="HOGENOM" id="CLU_040416_0_0_9"/>
<keyword evidence="5" id="KW-1185">Reference proteome</keyword>
<evidence type="ECO:0000313" key="5">
    <source>
        <dbReference type="Proteomes" id="UP000006053"/>
    </source>
</evidence>
<dbReference type="eggNOG" id="COG0424">
    <property type="taxonomic scope" value="Bacteria"/>
</dbReference>
<evidence type="ECO:0000256" key="3">
    <source>
        <dbReference type="HAMAP-Rule" id="MF_00528"/>
    </source>
</evidence>